<feature type="non-terminal residue" evidence="1">
    <location>
        <position position="476"/>
    </location>
</feature>
<accession>A0A3P7Q7C2</accession>
<keyword evidence="2" id="KW-1185">Reference proteome</keyword>
<reference evidence="1 2" key="1">
    <citation type="submission" date="2018-11" db="EMBL/GenBank/DDBJ databases">
        <authorList>
            <consortium name="Pathogen Informatics"/>
        </authorList>
    </citation>
    <scope>NUCLEOTIDE SEQUENCE [LARGE SCALE GENOMIC DNA]</scope>
</reference>
<dbReference type="PANTHER" id="PTHR11412">
    <property type="entry name" value="MACROGLOBULIN / COMPLEMENT"/>
    <property type="match status" value="1"/>
</dbReference>
<dbReference type="OrthoDB" id="6277518at2759"/>
<dbReference type="Proteomes" id="UP000281553">
    <property type="component" value="Unassembled WGS sequence"/>
</dbReference>
<gene>
    <name evidence="1" type="ORF">DILT_LOCUS14809</name>
</gene>
<proteinExistence type="predicted"/>
<dbReference type="EMBL" id="UYRU01075959">
    <property type="protein sequence ID" value="VDN26449.1"/>
    <property type="molecule type" value="Genomic_DNA"/>
</dbReference>
<evidence type="ECO:0000313" key="1">
    <source>
        <dbReference type="EMBL" id="VDN26449.1"/>
    </source>
</evidence>
<evidence type="ECO:0000313" key="2">
    <source>
        <dbReference type="Proteomes" id="UP000281553"/>
    </source>
</evidence>
<dbReference type="AlphaFoldDB" id="A0A3P7Q7C2"/>
<dbReference type="PANTHER" id="PTHR11412:SF171">
    <property type="entry name" value="PREGNANCY ZONE PROTEIN-LIKE PROTEIN"/>
    <property type="match status" value="1"/>
</dbReference>
<name>A0A3P7Q7C2_DIBLA</name>
<dbReference type="InterPro" id="IPR050473">
    <property type="entry name" value="A2M/Complement_sys"/>
</dbReference>
<sequence length="476" mass="53902">MVTSKLANPVAGCRQEMLDGIYRPMAYEAYIKTLQVVVENYVFPRILATIQVPIEVDIETDTAYFIVCAKYTNGNYFRGHYDAQICVGSGRNLRQQRNLNTLLKTKVGSSESNLIVPRDRCIFVAGRLFGTAANGGCVSGMFSLKSLMQHAERWVEKEEDHKLGFTVKISDRDADSVVTQFGQATISVPKLELEVDRTYHPHLPIYGKVRISPINAVAGRGSVIVNLTVHMDTDTYSTQSQLNSNGDVSFILPPIDSKDDLQVQVKLIRWRIMTSSNETTQRMVHSFWQHHRSALLRRWIPEVYLALKHLLYPGERVRLQLNMPTAQNSDIYGFDNTCITSLTDTSMKNSEKFKATVVDLNKYTDELQNNRRSFHNDKSIYDTKTLFNAIGLEFTELLVTEAAMESSDSKTAHVNPTTDKADFDDWADITSPMDPRDSNSDAKNVTNAVLKPRVLNFLPEVWLFEQINLDKAGHFK</sequence>
<protein>
    <submittedName>
        <fullName evidence="1">Uncharacterized protein</fullName>
    </submittedName>
</protein>
<organism evidence="1 2">
    <name type="scientific">Dibothriocephalus latus</name>
    <name type="common">Fish tapeworm</name>
    <name type="synonym">Diphyllobothrium latum</name>
    <dbReference type="NCBI Taxonomy" id="60516"/>
    <lineage>
        <taxon>Eukaryota</taxon>
        <taxon>Metazoa</taxon>
        <taxon>Spiralia</taxon>
        <taxon>Lophotrochozoa</taxon>
        <taxon>Platyhelminthes</taxon>
        <taxon>Cestoda</taxon>
        <taxon>Eucestoda</taxon>
        <taxon>Diphyllobothriidea</taxon>
        <taxon>Diphyllobothriidae</taxon>
        <taxon>Dibothriocephalus</taxon>
    </lineage>
</organism>